<proteinExistence type="predicted"/>
<dbReference type="EMBL" id="HBUF01351635">
    <property type="protein sequence ID" value="CAG6714302.1"/>
    <property type="molecule type" value="Transcribed_RNA"/>
</dbReference>
<reference evidence="1" key="1">
    <citation type="submission" date="2021-05" db="EMBL/GenBank/DDBJ databases">
        <authorList>
            <person name="Alioto T."/>
            <person name="Alioto T."/>
            <person name="Gomez Garrido J."/>
        </authorList>
    </citation>
    <scope>NUCLEOTIDE SEQUENCE</scope>
</reference>
<dbReference type="AlphaFoldDB" id="A0A8D8Y0Q9"/>
<organism evidence="1">
    <name type="scientific">Cacopsylla melanoneura</name>
    <dbReference type="NCBI Taxonomy" id="428564"/>
    <lineage>
        <taxon>Eukaryota</taxon>
        <taxon>Metazoa</taxon>
        <taxon>Ecdysozoa</taxon>
        <taxon>Arthropoda</taxon>
        <taxon>Hexapoda</taxon>
        <taxon>Insecta</taxon>
        <taxon>Pterygota</taxon>
        <taxon>Neoptera</taxon>
        <taxon>Paraneoptera</taxon>
        <taxon>Hemiptera</taxon>
        <taxon>Sternorrhyncha</taxon>
        <taxon>Psylloidea</taxon>
        <taxon>Psyllidae</taxon>
        <taxon>Psyllinae</taxon>
        <taxon>Cacopsylla</taxon>
    </lineage>
</organism>
<dbReference type="EMBL" id="HBUF01351636">
    <property type="protein sequence ID" value="CAG6714304.1"/>
    <property type="molecule type" value="Transcribed_RNA"/>
</dbReference>
<accession>A0A8D8Y0Q9</accession>
<sequence>MTYFKHNSSEELGKILFVKRFSWLITQLCNKHYSLLCPLNLHTNRPLKVTILVNRKYKSTKYHTVMFLLPGIVHTNLAPKVEHMVHLLPATKAILTVHTGTSLCPHLNKRAI</sequence>
<protein>
    <submittedName>
        <fullName evidence="1">Uncharacterized protein</fullName>
    </submittedName>
</protein>
<name>A0A8D8Y0Q9_9HEMI</name>
<evidence type="ECO:0000313" key="1">
    <source>
        <dbReference type="EMBL" id="CAG6714304.1"/>
    </source>
</evidence>